<dbReference type="OrthoDB" id="10675701at2759"/>
<evidence type="ECO:0000313" key="2">
    <source>
        <dbReference type="Proteomes" id="UP000663852"/>
    </source>
</evidence>
<dbReference type="EMBL" id="CAJNOJ010000171">
    <property type="protein sequence ID" value="CAF1238110.1"/>
    <property type="molecule type" value="Genomic_DNA"/>
</dbReference>
<dbReference type="AlphaFoldDB" id="A0A814Z4P2"/>
<protein>
    <submittedName>
        <fullName evidence="1">Uncharacterized protein</fullName>
    </submittedName>
</protein>
<comment type="caution">
    <text evidence="1">The sequence shown here is derived from an EMBL/GenBank/DDBJ whole genome shotgun (WGS) entry which is preliminary data.</text>
</comment>
<reference evidence="1" key="1">
    <citation type="submission" date="2021-02" db="EMBL/GenBank/DDBJ databases">
        <authorList>
            <person name="Nowell W R."/>
        </authorList>
    </citation>
    <scope>NUCLEOTIDE SEQUENCE</scope>
</reference>
<proteinExistence type="predicted"/>
<dbReference type="Proteomes" id="UP000663852">
    <property type="component" value="Unassembled WGS sequence"/>
</dbReference>
<evidence type="ECO:0000313" key="1">
    <source>
        <dbReference type="EMBL" id="CAF1238110.1"/>
    </source>
</evidence>
<gene>
    <name evidence="1" type="ORF">EDS130_LOCUS27305</name>
</gene>
<sequence>MTSSFNAVEFFFRLTTPLVDISPADQSEGKSIKEYRCCSVVNLKKYREEVDNMIALWVFLLIQSVDLFQIGVLNNRIYMTNNISAVLLNKSRTECICYAFGGNLSSIMLINVFINESRCELFDAYPISSAMLISNNYSTVIFRPTNASFQSVVTSTSTSVLSTITSILALGSTCSTTVSGGSILANFSGQSRSSNYENYTFSFQAPSSTTKILFSFSAHHNKGWYLDDVSVRNANGDELILNGNFSTSNLTNWTELCSMNCSGPATRNTSGVTNSCGSGSSTPCYYGECDPPTYIFLLQSVSTLSGHVYTLRFLLAVKSSEANSVFITSIA</sequence>
<accession>A0A814Z4P2</accession>
<organism evidence="1 2">
    <name type="scientific">Adineta ricciae</name>
    <name type="common">Rotifer</name>
    <dbReference type="NCBI Taxonomy" id="249248"/>
    <lineage>
        <taxon>Eukaryota</taxon>
        <taxon>Metazoa</taxon>
        <taxon>Spiralia</taxon>
        <taxon>Gnathifera</taxon>
        <taxon>Rotifera</taxon>
        <taxon>Eurotatoria</taxon>
        <taxon>Bdelloidea</taxon>
        <taxon>Adinetida</taxon>
        <taxon>Adinetidae</taxon>
        <taxon>Adineta</taxon>
    </lineage>
</organism>
<dbReference type="Gene3D" id="2.60.120.260">
    <property type="entry name" value="Galactose-binding domain-like"/>
    <property type="match status" value="1"/>
</dbReference>
<name>A0A814Z4P2_ADIRI</name>